<accession>K9WZ28</accession>
<dbReference type="Proteomes" id="UP000010475">
    <property type="component" value="Chromosome"/>
</dbReference>
<dbReference type="EMBL" id="CP003642">
    <property type="protein sequence ID" value="AFZ24777.1"/>
    <property type="molecule type" value="Genomic_DNA"/>
</dbReference>
<gene>
    <name evidence="1" type="ORF">Cylst_2571</name>
</gene>
<dbReference type="HOGENOM" id="CLU_087578_0_0_3"/>
<dbReference type="RefSeq" id="WP_015208031.1">
    <property type="nucleotide sequence ID" value="NC_019757.1"/>
</dbReference>
<sequence length="275" mass="32031">MAIPINHSPIEHFHDLLRKKHNANVRAFFKNQKFDEPGGTPKEQAAYACLMRDDDNAETMILRKLFFEFDCGHAQSLQAPVYGIPVSEHQRGVKFKPQVKLYFVERLGIDVIDRNNPASGEITFRLMNESSNTYSRAKAEAMAKDIKREFGTPIFNWEKGWFYYYYKDFERGYDLRLLVKNKSEGERIAKNVLAIQGHPFNKDFVDFPDHDRTYSLNPGTQLIYGQQTKKSVERPRVDVRFRYAQLLLHGRLKAINLVATPQSRLKQVIERLTTI</sequence>
<dbReference type="OrthoDB" id="582963at2"/>
<protein>
    <submittedName>
        <fullName evidence="1">Uncharacterized protein</fullName>
    </submittedName>
</protein>
<name>K9WZ28_9NOST</name>
<evidence type="ECO:0000313" key="2">
    <source>
        <dbReference type="Proteomes" id="UP000010475"/>
    </source>
</evidence>
<dbReference type="KEGG" id="csg:Cylst_2571"/>
<organism evidence="1 2">
    <name type="scientific">Cylindrospermum stagnale PCC 7417</name>
    <dbReference type="NCBI Taxonomy" id="56107"/>
    <lineage>
        <taxon>Bacteria</taxon>
        <taxon>Bacillati</taxon>
        <taxon>Cyanobacteriota</taxon>
        <taxon>Cyanophyceae</taxon>
        <taxon>Nostocales</taxon>
        <taxon>Nostocaceae</taxon>
        <taxon>Cylindrospermum</taxon>
    </lineage>
</organism>
<dbReference type="STRING" id="56107.Cylst_2571"/>
<evidence type="ECO:0000313" key="1">
    <source>
        <dbReference type="EMBL" id="AFZ24777.1"/>
    </source>
</evidence>
<dbReference type="PATRIC" id="fig|56107.3.peg.2842"/>
<reference evidence="1 2" key="1">
    <citation type="submission" date="2012-06" db="EMBL/GenBank/DDBJ databases">
        <title>Finished chromosome of genome of Cylindrospermum stagnale PCC 7417.</title>
        <authorList>
            <consortium name="US DOE Joint Genome Institute"/>
            <person name="Gugger M."/>
            <person name="Coursin T."/>
            <person name="Rippka R."/>
            <person name="Tandeau De Marsac N."/>
            <person name="Huntemann M."/>
            <person name="Wei C.-L."/>
            <person name="Han J."/>
            <person name="Detter J.C."/>
            <person name="Han C."/>
            <person name="Tapia R."/>
            <person name="Chen A."/>
            <person name="Kyrpides N."/>
            <person name="Mavromatis K."/>
            <person name="Markowitz V."/>
            <person name="Szeto E."/>
            <person name="Ivanova N."/>
            <person name="Pagani I."/>
            <person name="Pati A."/>
            <person name="Goodwin L."/>
            <person name="Nordberg H.P."/>
            <person name="Cantor M.N."/>
            <person name="Hua S.X."/>
            <person name="Woyke T."/>
            <person name="Kerfeld C.A."/>
        </authorList>
    </citation>
    <scope>NUCLEOTIDE SEQUENCE [LARGE SCALE GENOMIC DNA]</scope>
    <source>
        <strain evidence="1 2">PCC 7417</strain>
    </source>
</reference>
<keyword evidence="2" id="KW-1185">Reference proteome</keyword>
<dbReference type="AlphaFoldDB" id="K9WZ28"/>
<proteinExistence type="predicted"/>
<dbReference type="eggNOG" id="ENOG50331CE">
    <property type="taxonomic scope" value="Bacteria"/>
</dbReference>